<dbReference type="EMBL" id="LAZR01069078">
    <property type="protein sequence ID" value="KKK48405.1"/>
    <property type="molecule type" value="Genomic_DNA"/>
</dbReference>
<dbReference type="InterPro" id="IPR029063">
    <property type="entry name" value="SAM-dependent_MTases_sf"/>
</dbReference>
<dbReference type="InterPro" id="IPR041698">
    <property type="entry name" value="Methyltransf_25"/>
</dbReference>
<comment type="caution">
    <text evidence="5">The sequence shown here is derived from an EMBL/GenBank/DDBJ whole genome shotgun (WGS) entry which is preliminary data.</text>
</comment>
<dbReference type="PANTHER" id="PTHR43464:SF19">
    <property type="entry name" value="UBIQUINONE BIOSYNTHESIS O-METHYLTRANSFERASE, MITOCHONDRIAL"/>
    <property type="match status" value="1"/>
</dbReference>
<evidence type="ECO:0000256" key="1">
    <source>
        <dbReference type="ARBA" id="ARBA00022603"/>
    </source>
</evidence>
<keyword evidence="3" id="KW-0949">S-adenosyl-L-methionine</keyword>
<evidence type="ECO:0000256" key="2">
    <source>
        <dbReference type="ARBA" id="ARBA00022679"/>
    </source>
</evidence>
<evidence type="ECO:0000256" key="3">
    <source>
        <dbReference type="ARBA" id="ARBA00022691"/>
    </source>
</evidence>
<evidence type="ECO:0000259" key="4">
    <source>
        <dbReference type="Pfam" id="PF13649"/>
    </source>
</evidence>
<gene>
    <name evidence="5" type="ORF">LCGC14_3145470</name>
</gene>
<dbReference type="CDD" id="cd02440">
    <property type="entry name" value="AdoMet_MTases"/>
    <property type="match status" value="1"/>
</dbReference>
<dbReference type="PANTHER" id="PTHR43464">
    <property type="entry name" value="METHYLTRANSFERASE"/>
    <property type="match status" value="1"/>
</dbReference>
<accession>A0A0F8WJP0</accession>
<sequence length="211" mass="23287">MTRTDVQKLYSLAGGRWWDPFRAVWELCTSRRAKDDLESLLQRYITPETRILDLGCGTGANLDRLLRLGLPFGHYTGVDFSGPMLALAQKRFGDVPGVTFSEGDATALEDSGERYDVIVATWLLDHLDESAAFVNGVQSFLATDGHLLLLFYSRPRRFISFWLSPLGSILVRADPVPEREVSRFSGVLARKTYCAGAVTLIDIAASAGAEP</sequence>
<dbReference type="Pfam" id="PF13649">
    <property type="entry name" value="Methyltransf_25"/>
    <property type="match status" value="1"/>
</dbReference>
<dbReference type="GO" id="GO:0008168">
    <property type="term" value="F:methyltransferase activity"/>
    <property type="evidence" value="ECO:0007669"/>
    <property type="project" value="UniProtKB-KW"/>
</dbReference>
<keyword evidence="1" id="KW-0489">Methyltransferase</keyword>
<protein>
    <recommendedName>
        <fullName evidence="4">Methyltransferase domain-containing protein</fullName>
    </recommendedName>
</protein>
<dbReference type="AlphaFoldDB" id="A0A0F8WJP0"/>
<feature type="domain" description="Methyltransferase" evidence="4">
    <location>
        <begin position="51"/>
        <end position="145"/>
    </location>
</feature>
<name>A0A0F8WJP0_9ZZZZ</name>
<dbReference type="GO" id="GO:0032259">
    <property type="term" value="P:methylation"/>
    <property type="evidence" value="ECO:0007669"/>
    <property type="project" value="UniProtKB-KW"/>
</dbReference>
<dbReference type="SUPFAM" id="SSF53335">
    <property type="entry name" value="S-adenosyl-L-methionine-dependent methyltransferases"/>
    <property type="match status" value="1"/>
</dbReference>
<proteinExistence type="predicted"/>
<keyword evidence="2" id="KW-0808">Transferase</keyword>
<dbReference type="Gene3D" id="3.40.50.150">
    <property type="entry name" value="Vaccinia Virus protein VP39"/>
    <property type="match status" value="1"/>
</dbReference>
<organism evidence="5">
    <name type="scientific">marine sediment metagenome</name>
    <dbReference type="NCBI Taxonomy" id="412755"/>
    <lineage>
        <taxon>unclassified sequences</taxon>
        <taxon>metagenomes</taxon>
        <taxon>ecological metagenomes</taxon>
    </lineage>
</organism>
<reference evidence="5" key="1">
    <citation type="journal article" date="2015" name="Nature">
        <title>Complex archaea that bridge the gap between prokaryotes and eukaryotes.</title>
        <authorList>
            <person name="Spang A."/>
            <person name="Saw J.H."/>
            <person name="Jorgensen S.L."/>
            <person name="Zaremba-Niedzwiedzka K."/>
            <person name="Martijn J."/>
            <person name="Lind A.E."/>
            <person name="van Eijk R."/>
            <person name="Schleper C."/>
            <person name="Guy L."/>
            <person name="Ettema T.J."/>
        </authorList>
    </citation>
    <scope>NUCLEOTIDE SEQUENCE</scope>
</reference>
<evidence type="ECO:0000313" key="5">
    <source>
        <dbReference type="EMBL" id="KKK48405.1"/>
    </source>
</evidence>